<dbReference type="AlphaFoldDB" id="A0A3D8L9E6"/>
<evidence type="ECO:0000313" key="5">
    <source>
        <dbReference type="Proteomes" id="UP000256708"/>
    </source>
</evidence>
<evidence type="ECO:0000256" key="2">
    <source>
        <dbReference type="ARBA" id="ARBA00023239"/>
    </source>
</evidence>
<dbReference type="Pfam" id="PF01168">
    <property type="entry name" value="Ala_racemase_N"/>
    <property type="match status" value="1"/>
</dbReference>
<sequence>MRLTTPTLLLDKKKSLNNIRRMVQKAKENGIRLRPHFKTHQSAQVGAWFREYNIDAITVSSLKMARYFANQGWKDIMVAFPANVLEMDTMNELAAHIKLHVLAVNVETVEALAIGLKHPVQIWVKIDTGYRRTGVLANNHTALDTIIQKIKESDKLQFAGFVVHDGHTYKQTDVYAIQTIHNTSVYLLQLLRERYIGQFPNLQLSIGDTPSCSILDSLTGVDEIRPGNFVFYDVMQQRIGSCSFDDVAVCMACPVVAKHPNRGEIIIYGGSVHFSKDALPLEDSSVIYGRVVEFTNDGWTTPVNGIDLVSLSQEHGVIKASPEQFEKYHIGDMIGILPVHSCLTADLMRGYMTTDGEILEHLSGVPQRELEIL</sequence>
<proteinExistence type="inferred from homology"/>
<dbReference type="Proteomes" id="UP000256708">
    <property type="component" value="Unassembled WGS sequence"/>
</dbReference>
<dbReference type="SMART" id="SM01119">
    <property type="entry name" value="D-ser_dehydrat"/>
    <property type="match status" value="1"/>
</dbReference>
<dbReference type="EMBL" id="QRGR01000022">
    <property type="protein sequence ID" value="RDV13602.1"/>
    <property type="molecule type" value="Genomic_DNA"/>
</dbReference>
<dbReference type="SUPFAM" id="SSF51419">
    <property type="entry name" value="PLP-binding barrel"/>
    <property type="match status" value="1"/>
</dbReference>
<evidence type="ECO:0000259" key="3">
    <source>
        <dbReference type="SMART" id="SM01119"/>
    </source>
</evidence>
<evidence type="ECO:0000256" key="1">
    <source>
        <dbReference type="ARBA" id="ARBA00005323"/>
    </source>
</evidence>
<dbReference type="GO" id="GO:0008721">
    <property type="term" value="F:D-serine ammonia-lyase activity"/>
    <property type="evidence" value="ECO:0007669"/>
    <property type="project" value="TreeGrafter"/>
</dbReference>
<accession>A0A3D8L9E6</accession>
<gene>
    <name evidence="4" type="ORF">DXT99_18880</name>
</gene>
<comment type="similarity">
    <text evidence="1">Belongs to the DSD1 family.</text>
</comment>
<dbReference type="InterPro" id="IPR029066">
    <property type="entry name" value="PLP-binding_barrel"/>
</dbReference>
<dbReference type="InterPro" id="IPR042208">
    <property type="entry name" value="D-ser_dehydrat-like_sf"/>
</dbReference>
<dbReference type="OrthoDB" id="9788869at2"/>
<dbReference type="InterPro" id="IPR001608">
    <property type="entry name" value="Ala_racemase_N"/>
</dbReference>
<dbReference type="Gene3D" id="2.40.37.20">
    <property type="entry name" value="D-serine dehydratase-like domain"/>
    <property type="match status" value="1"/>
</dbReference>
<reference evidence="5" key="1">
    <citation type="submission" date="2018-08" db="EMBL/GenBank/DDBJ databases">
        <authorList>
            <person name="Liu Z.-W."/>
            <person name="Du Z.-J."/>
        </authorList>
    </citation>
    <scope>NUCLEOTIDE SEQUENCE [LARGE SCALE GENOMIC DNA]</scope>
    <source>
        <strain evidence="5">H4X</strain>
    </source>
</reference>
<dbReference type="InterPro" id="IPR051466">
    <property type="entry name" value="D-amino_acid_metab_enzyme"/>
</dbReference>
<dbReference type="PANTHER" id="PTHR28004:SF2">
    <property type="entry name" value="D-SERINE DEHYDRATASE"/>
    <property type="match status" value="1"/>
</dbReference>
<feature type="domain" description="D-serine dehydratase-like" evidence="3">
    <location>
        <begin position="248"/>
        <end position="355"/>
    </location>
</feature>
<organism evidence="4 5">
    <name type="scientific">Pontibacter diazotrophicus</name>
    <dbReference type="NCBI Taxonomy" id="1400979"/>
    <lineage>
        <taxon>Bacteria</taxon>
        <taxon>Pseudomonadati</taxon>
        <taxon>Bacteroidota</taxon>
        <taxon>Cytophagia</taxon>
        <taxon>Cytophagales</taxon>
        <taxon>Hymenobacteraceae</taxon>
        <taxon>Pontibacter</taxon>
    </lineage>
</organism>
<evidence type="ECO:0000313" key="4">
    <source>
        <dbReference type="EMBL" id="RDV13602.1"/>
    </source>
</evidence>
<dbReference type="Gene3D" id="3.20.20.10">
    <property type="entry name" value="Alanine racemase"/>
    <property type="match status" value="1"/>
</dbReference>
<keyword evidence="5" id="KW-1185">Reference proteome</keyword>
<comment type="caution">
    <text evidence="4">The sequence shown here is derived from an EMBL/GenBank/DDBJ whole genome shotgun (WGS) entry which is preliminary data.</text>
</comment>
<keyword evidence="2" id="KW-0456">Lyase</keyword>
<dbReference type="PANTHER" id="PTHR28004">
    <property type="entry name" value="ZGC:162816-RELATED"/>
    <property type="match status" value="1"/>
</dbReference>
<dbReference type="GO" id="GO:0036088">
    <property type="term" value="P:D-serine catabolic process"/>
    <property type="evidence" value="ECO:0007669"/>
    <property type="project" value="TreeGrafter"/>
</dbReference>
<name>A0A3D8L9E6_9BACT</name>
<dbReference type="RefSeq" id="WP_115567142.1">
    <property type="nucleotide sequence ID" value="NZ_QRGR01000022.1"/>
</dbReference>
<dbReference type="InterPro" id="IPR026956">
    <property type="entry name" value="D-ser_dehydrat-like_dom"/>
</dbReference>
<protein>
    <submittedName>
        <fullName evidence="4">Alanine racemase</fullName>
    </submittedName>
</protein>
<dbReference type="Pfam" id="PF14031">
    <property type="entry name" value="D-ser_dehydrat"/>
    <property type="match status" value="1"/>
</dbReference>